<dbReference type="EMBL" id="VYDA01000019">
    <property type="protein sequence ID" value="MYH60312.1"/>
    <property type="molecule type" value="Genomic_DNA"/>
</dbReference>
<dbReference type="InterPro" id="IPR041049">
    <property type="entry name" value="DUF5615"/>
</dbReference>
<dbReference type="AlphaFoldDB" id="A0A6B1FRR3"/>
<accession>A0A6B1FRR3</accession>
<organism evidence="2">
    <name type="scientific">Caldilineaceae bacterium SB0675_bin_29</name>
    <dbReference type="NCBI Taxonomy" id="2605266"/>
    <lineage>
        <taxon>Bacteria</taxon>
        <taxon>Bacillati</taxon>
        <taxon>Chloroflexota</taxon>
        <taxon>Caldilineae</taxon>
        <taxon>Caldilineales</taxon>
        <taxon>Caldilineaceae</taxon>
    </lineage>
</organism>
<sequence>MHCLRARGYCRRHAGRCDCEIAVRFLVDRCAGRRLAEWLRKEGHDTLEARLLGPDPGDRALLVRAEAENRILITIDTDFGELIYLDRVSHAGLVRLPDVSAEQRIELLGQVIEHHWQALEARAVVTVRGDRIRVSSPPRG</sequence>
<feature type="domain" description="DUF5615" evidence="1">
    <location>
        <begin position="24"/>
        <end position="127"/>
    </location>
</feature>
<evidence type="ECO:0000313" key="2">
    <source>
        <dbReference type="EMBL" id="MYH60312.1"/>
    </source>
</evidence>
<dbReference type="Pfam" id="PF18480">
    <property type="entry name" value="DUF5615"/>
    <property type="match status" value="1"/>
</dbReference>
<name>A0A6B1FRR3_9CHLR</name>
<reference evidence="2" key="1">
    <citation type="submission" date="2019-09" db="EMBL/GenBank/DDBJ databases">
        <title>Characterisation of the sponge microbiome using genome-centric metagenomics.</title>
        <authorList>
            <person name="Engelberts J.P."/>
            <person name="Robbins S.J."/>
            <person name="De Goeij J.M."/>
            <person name="Aranda M."/>
            <person name="Bell S.C."/>
            <person name="Webster N.S."/>
        </authorList>
    </citation>
    <scope>NUCLEOTIDE SEQUENCE</scope>
    <source>
        <strain evidence="2">SB0675_bin_29</strain>
    </source>
</reference>
<comment type="caution">
    <text evidence="2">The sequence shown here is derived from an EMBL/GenBank/DDBJ whole genome shotgun (WGS) entry which is preliminary data.</text>
</comment>
<gene>
    <name evidence="2" type="ORF">F4148_00585</name>
</gene>
<protein>
    <recommendedName>
        <fullName evidence="1">DUF5615 domain-containing protein</fullName>
    </recommendedName>
</protein>
<proteinExistence type="predicted"/>
<evidence type="ECO:0000259" key="1">
    <source>
        <dbReference type="Pfam" id="PF18480"/>
    </source>
</evidence>